<sequence length="596" mass="64366">MTFCQCGGGAFTLMCCYVGNEGMFILAGSMQNALNQSGLGLDFYRNYNADFFSPQLYTAKVSDVDLSRLQTCAESVMVGFAEIAEQYLAATGDNDGVTTVGGNLVLKCELQEKWWVPPACRSNPGNCIPCTTAQAGWGLIPMIQQATFHNMPVAFATARITPVDDYIPLGRELQSLIYWWFPDTMFALDSPSIVIFPDYSPSEQKQQIYRTMKANTILTKWASGGIETAADKPVHVAEKMNLFKDDISKLLLRYVQLGNDPWAAACEWLKENGNLWESWMPNETACTSGKGLVDSNMNFITNRAVAVGCETCPVGHYSKEQGATRVCTPCGLGEYQSLPGEDVCLLCDKGRYAGEMGTVNCHLCPLGEYANDTGMSECMVCGTGTGQEDKWTTSQAVVAQGEETWIQVQGADSISYCGCIAGTFLWDGLCQECIEGSICEGSSKLLLQPGFFSRATEPGMVYRCYGETVRCPGGEPGVCADGRDTTTIACSACLPGLHARDGVCVACGGGDYALVTVVGILGCIGIAVLYVVLMNEGQKSKQPGSLLIAALGMGQMVTIVQQLTVIQQFKIDWGEPFNSILVAMELMAFDLDMISI</sequence>
<protein>
    <recommendedName>
        <fullName evidence="4">Tyrosine-protein kinase ephrin type A/B receptor-like domain-containing protein</fullName>
    </recommendedName>
</protein>
<dbReference type="Proteomes" id="UP001642484">
    <property type="component" value="Unassembled WGS sequence"/>
</dbReference>
<evidence type="ECO:0000256" key="1">
    <source>
        <dbReference type="SAM" id="Phobius"/>
    </source>
</evidence>
<dbReference type="PANTHER" id="PTHR46967">
    <property type="entry name" value="INSULIN-LIKE GROWTH FACTOR BINDING PROTEIN,N-TERMINAL"/>
    <property type="match status" value="1"/>
</dbReference>
<keyword evidence="1" id="KW-0812">Transmembrane</keyword>
<gene>
    <name evidence="2" type="ORF">CCMP2556_LOCUS13792</name>
</gene>
<dbReference type="EMBL" id="CAXAMN010006958">
    <property type="protein sequence ID" value="CAK9019763.1"/>
    <property type="molecule type" value="Genomic_DNA"/>
</dbReference>
<proteinExistence type="predicted"/>
<name>A0ABP0JZG7_9DINO</name>
<evidence type="ECO:0000313" key="2">
    <source>
        <dbReference type="EMBL" id="CAK9019763.1"/>
    </source>
</evidence>
<accession>A0ABP0JZG7</accession>
<dbReference type="SMART" id="SM01411">
    <property type="entry name" value="Ephrin_rec_like"/>
    <property type="match status" value="2"/>
</dbReference>
<reference evidence="2 3" key="1">
    <citation type="submission" date="2024-02" db="EMBL/GenBank/DDBJ databases">
        <authorList>
            <person name="Chen Y."/>
            <person name="Shah S."/>
            <person name="Dougan E. K."/>
            <person name="Thang M."/>
            <person name="Chan C."/>
        </authorList>
    </citation>
    <scope>NUCLEOTIDE SEQUENCE [LARGE SCALE GENOMIC DNA]</scope>
</reference>
<evidence type="ECO:0008006" key="4">
    <source>
        <dbReference type="Google" id="ProtNLM"/>
    </source>
</evidence>
<keyword evidence="1" id="KW-1133">Transmembrane helix</keyword>
<comment type="caution">
    <text evidence="2">The sequence shown here is derived from an EMBL/GenBank/DDBJ whole genome shotgun (WGS) entry which is preliminary data.</text>
</comment>
<feature type="transmembrane region" description="Helical" evidence="1">
    <location>
        <begin position="512"/>
        <end position="533"/>
    </location>
</feature>
<dbReference type="InterPro" id="IPR009030">
    <property type="entry name" value="Growth_fac_rcpt_cys_sf"/>
</dbReference>
<keyword evidence="3" id="KW-1185">Reference proteome</keyword>
<dbReference type="Gene3D" id="2.10.50.10">
    <property type="entry name" value="Tumor Necrosis Factor Receptor, subunit A, domain 2"/>
    <property type="match status" value="1"/>
</dbReference>
<dbReference type="PANTHER" id="PTHR46967:SF2">
    <property type="entry name" value="SUSHI, VON WILLEBRAND FACTOR TYPE A, EGF AND PENTRAXIN DOMAIN-CONTAINING PROTEIN 1-LIKE"/>
    <property type="match status" value="1"/>
</dbReference>
<dbReference type="SUPFAM" id="SSF57184">
    <property type="entry name" value="Growth factor receptor domain"/>
    <property type="match status" value="1"/>
</dbReference>
<evidence type="ECO:0000313" key="3">
    <source>
        <dbReference type="Proteomes" id="UP001642484"/>
    </source>
</evidence>
<organism evidence="2 3">
    <name type="scientific">Durusdinium trenchii</name>
    <dbReference type="NCBI Taxonomy" id="1381693"/>
    <lineage>
        <taxon>Eukaryota</taxon>
        <taxon>Sar</taxon>
        <taxon>Alveolata</taxon>
        <taxon>Dinophyceae</taxon>
        <taxon>Suessiales</taxon>
        <taxon>Symbiodiniaceae</taxon>
        <taxon>Durusdinium</taxon>
    </lineage>
</organism>
<keyword evidence="1" id="KW-0472">Membrane</keyword>